<comment type="similarity">
    <text evidence="1">Belongs to the type-I restriction system S methylase family.</text>
</comment>
<dbReference type="REBASE" id="137390">
    <property type="entry name" value="S.LspLP1I"/>
</dbReference>
<evidence type="ECO:0000313" key="5">
    <source>
        <dbReference type="EMBL" id="AMC11927.1"/>
    </source>
</evidence>
<reference evidence="5 6" key="2">
    <citation type="journal article" date="2016" name="Int. J. Syst. Evol. Microbiol.">
        <title>Lutibacter profundi sp. nov., isolated from a deep-sea hydrothermal system on the Arctic Mid-Ocean Ridge and emended description of the genus Lutibacter.</title>
        <authorList>
            <person name="Le Moine Bauer S."/>
            <person name="Roalkvam I."/>
            <person name="Steen I.H."/>
            <person name="Dahle H."/>
        </authorList>
    </citation>
    <scope>NUCLEOTIDE SEQUENCE [LARGE SCALE GENOMIC DNA]</scope>
    <source>
        <strain evidence="5 6">LP1</strain>
    </source>
</reference>
<dbReference type="PATRIC" id="fig|1622118.3.peg.2451"/>
<reference evidence="6" key="1">
    <citation type="submission" date="2015-12" db="EMBL/GenBank/DDBJ databases">
        <title>Complete genome sequence of Lutibacter profundus strain LP1.</title>
        <authorList>
            <person name="Wissuwa J."/>
            <person name="Le Moine Bauer S."/>
            <person name="Stokke R."/>
            <person name="Dahle H."/>
            <person name="Steen I.H."/>
        </authorList>
    </citation>
    <scope>NUCLEOTIDE SEQUENCE [LARGE SCALE GENOMIC DNA]</scope>
    <source>
        <strain evidence="6">LP1</strain>
    </source>
</reference>
<protein>
    <recommendedName>
        <fullName evidence="4">Type I restriction modification DNA specificity domain-containing protein</fullName>
    </recommendedName>
</protein>
<gene>
    <name evidence="5" type="ORF">Lupro_11905</name>
</gene>
<dbReference type="GO" id="GO:0009307">
    <property type="term" value="P:DNA restriction-modification system"/>
    <property type="evidence" value="ECO:0007669"/>
    <property type="project" value="UniProtKB-KW"/>
</dbReference>
<evidence type="ECO:0000256" key="1">
    <source>
        <dbReference type="ARBA" id="ARBA00010923"/>
    </source>
</evidence>
<dbReference type="AlphaFoldDB" id="A0A0X8G8A9"/>
<feature type="domain" description="Type I restriction modification DNA specificity" evidence="4">
    <location>
        <begin position="20"/>
        <end position="196"/>
    </location>
</feature>
<dbReference type="Proteomes" id="UP000059672">
    <property type="component" value="Chromosome"/>
</dbReference>
<keyword evidence="2" id="KW-0680">Restriction system</keyword>
<dbReference type="Pfam" id="PF01420">
    <property type="entry name" value="Methylase_S"/>
    <property type="match status" value="2"/>
</dbReference>
<dbReference type="PANTHER" id="PTHR30408:SF12">
    <property type="entry name" value="TYPE I RESTRICTION ENZYME MJAVIII SPECIFICITY SUBUNIT"/>
    <property type="match status" value="1"/>
</dbReference>
<dbReference type="STRING" id="1622118.Lupro_11905"/>
<feature type="domain" description="Type I restriction modification DNA specificity" evidence="4">
    <location>
        <begin position="222"/>
        <end position="391"/>
    </location>
</feature>
<dbReference type="InterPro" id="IPR000055">
    <property type="entry name" value="Restrct_endonuc_typeI_TRD"/>
</dbReference>
<dbReference type="Gene3D" id="1.10.287.1120">
    <property type="entry name" value="Bipartite methylase S protein"/>
    <property type="match status" value="1"/>
</dbReference>
<dbReference type="InterPro" id="IPR052021">
    <property type="entry name" value="Type-I_RS_S_subunit"/>
</dbReference>
<accession>A0A0X8G8A9</accession>
<dbReference type="PANTHER" id="PTHR30408">
    <property type="entry name" value="TYPE-1 RESTRICTION ENZYME ECOKI SPECIFICITY PROTEIN"/>
    <property type="match status" value="1"/>
</dbReference>
<sequence>MNDKLNKNIPQLRFPEFDGEWDIKTLDQITTRIGDGIHSTPEYNDNGNYYFINGNNLVDGKIEIFETTKKVEESEAIKHNRELSDRTILLSINGTIGNLAFYTNEKVMLGKSAAYLNIRNEVDKEFIYNSLKISKTQNFFFSELTGSTIKNLSLKTIRETKIPIPTPAEQTRIATFLSAVDKRINLLQKKKAQLEQYKKGVMHKLFSQTIRFKYDNGNNFPDWEEKMLGEVGIFISGIGFANIEQGGQTGIPFLKVSDMNLVGNNKKITVANNYVNIEQIERLKYKPILEDSIIFAKVGAAIFLERKRIASNFLIDNNMMSYTPKGEIKFFKHLFDTLRLSKFAQVGALPSYNASDLKTIKIRLPSKPEQQKIAKFLSSIDKSIENVGKQIEASQEWKKGLLQKMFV</sequence>
<dbReference type="Gene3D" id="3.90.220.20">
    <property type="entry name" value="DNA methylase specificity domains"/>
    <property type="match status" value="2"/>
</dbReference>
<proteinExistence type="inferred from homology"/>
<evidence type="ECO:0000256" key="2">
    <source>
        <dbReference type="ARBA" id="ARBA00022747"/>
    </source>
</evidence>
<dbReference type="KEGG" id="lut:Lupro_11905"/>
<dbReference type="EMBL" id="CP013355">
    <property type="protein sequence ID" value="AMC11927.1"/>
    <property type="molecule type" value="Genomic_DNA"/>
</dbReference>
<evidence type="ECO:0000259" key="4">
    <source>
        <dbReference type="Pfam" id="PF01420"/>
    </source>
</evidence>
<organism evidence="5 6">
    <name type="scientific">Lutibacter profundi</name>
    <dbReference type="NCBI Taxonomy" id="1622118"/>
    <lineage>
        <taxon>Bacteria</taxon>
        <taxon>Pseudomonadati</taxon>
        <taxon>Bacteroidota</taxon>
        <taxon>Flavobacteriia</taxon>
        <taxon>Flavobacteriales</taxon>
        <taxon>Flavobacteriaceae</taxon>
        <taxon>Lutibacter</taxon>
    </lineage>
</organism>
<evidence type="ECO:0000256" key="3">
    <source>
        <dbReference type="ARBA" id="ARBA00023125"/>
    </source>
</evidence>
<name>A0A0X8G8A9_9FLAO</name>
<dbReference type="GO" id="GO:0003677">
    <property type="term" value="F:DNA binding"/>
    <property type="evidence" value="ECO:0007669"/>
    <property type="project" value="UniProtKB-KW"/>
</dbReference>
<dbReference type="InterPro" id="IPR044946">
    <property type="entry name" value="Restrct_endonuc_typeI_TRD_sf"/>
</dbReference>
<evidence type="ECO:0000313" key="6">
    <source>
        <dbReference type="Proteomes" id="UP000059672"/>
    </source>
</evidence>
<keyword evidence="3" id="KW-0238">DNA-binding</keyword>
<keyword evidence="6" id="KW-1185">Reference proteome</keyword>
<dbReference type="SUPFAM" id="SSF116734">
    <property type="entry name" value="DNA methylase specificity domain"/>
    <property type="match status" value="2"/>
</dbReference>